<evidence type="ECO:0000256" key="11">
    <source>
        <dbReference type="ARBA" id="ARBA00023455"/>
    </source>
</evidence>
<evidence type="ECO:0000256" key="3">
    <source>
        <dbReference type="ARBA" id="ARBA00022475"/>
    </source>
</evidence>
<dbReference type="GO" id="GO:0016887">
    <property type="term" value="F:ATP hydrolysis activity"/>
    <property type="evidence" value="ECO:0007669"/>
    <property type="project" value="InterPro"/>
</dbReference>
<keyword evidence="9 12" id="KW-1133">Transmembrane helix</keyword>
<dbReference type="Proteomes" id="UP000570678">
    <property type="component" value="Unassembled WGS sequence"/>
</dbReference>
<feature type="domain" description="ABC transporter" evidence="13">
    <location>
        <begin position="334"/>
        <end position="568"/>
    </location>
</feature>
<dbReference type="Gene3D" id="1.20.1560.10">
    <property type="entry name" value="ABC transporter type 1, transmembrane domain"/>
    <property type="match status" value="1"/>
</dbReference>
<dbReference type="GO" id="GO:0005886">
    <property type="term" value="C:plasma membrane"/>
    <property type="evidence" value="ECO:0007669"/>
    <property type="project" value="UniProtKB-SubCell"/>
</dbReference>
<evidence type="ECO:0000256" key="4">
    <source>
        <dbReference type="ARBA" id="ARBA00022519"/>
    </source>
</evidence>
<dbReference type="EMBL" id="JAAXOT010000013">
    <property type="protein sequence ID" value="NKY59029.1"/>
    <property type="molecule type" value="Genomic_DNA"/>
</dbReference>
<feature type="transmembrane region" description="Helical" evidence="12">
    <location>
        <begin position="21"/>
        <end position="45"/>
    </location>
</feature>
<comment type="similarity">
    <text evidence="11">Belongs to the ABC transporter superfamily. Siderophore-Fe(3+) uptake transporter (SIUT) (TC 3.A.1.21) family.</text>
</comment>
<dbReference type="InterPro" id="IPR036640">
    <property type="entry name" value="ABC1_TM_sf"/>
</dbReference>
<comment type="caution">
    <text evidence="15">The sequence shown here is derived from an EMBL/GenBank/DDBJ whole genome shotgun (WGS) entry which is preliminary data.</text>
</comment>
<dbReference type="FunFam" id="3.40.50.300:FF:000221">
    <property type="entry name" value="Multidrug ABC transporter ATP-binding protein"/>
    <property type="match status" value="1"/>
</dbReference>
<dbReference type="AlphaFoldDB" id="A0A846YPZ9"/>
<dbReference type="SUPFAM" id="SSF52540">
    <property type="entry name" value="P-loop containing nucleoside triphosphate hydrolases"/>
    <property type="match status" value="1"/>
</dbReference>
<keyword evidence="5 12" id="KW-0812">Transmembrane</keyword>
<evidence type="ECO:0000256" key="12">
    <source>
        <dbReference type="SAM" id="Phobius"/>
    </source>
</evidence>
<dbReference type="Pfam" id="PF00664">
    <property type="entry name" value="ABC_membrane"/>
    <property type="match status" value="1"/>
</dbReference>
<dbReference type="PANTHER" id="PTHR24221:SF654">
    <property type="entry name" value="ATP-BINDING CASSETTE SUB-FAMILY B MEMBER 6"/>
    <property type="match status" value="1"/>
</dbReference>
<proteinExistence type="inferred from homology"/>
<keyword evidence="16" id="KW-1185">Reference proteome</keyword>
<sequence length="595" mass="63864">MRRILGLMLLAAGEYRDEFRRTLWCAFLGSVLQAAAYATLIPILYGLSQPDIDTTVVWTWFGVLVACWVAQAAFHYGQLRFEFGRWADVLAATRMRLGDKLRTMPQADLERRAAGDLTTVMGSNVANATMSSSGMALLFIQMVTVPVVIGGIILVVDWRLGLVLAVAIPFAVLFVRRIQQITGVGARRADAADAAAASRVVEYVQGLPVLRATGQIGRSSQRLVETLDEQNEAMSGMQKRLTWPGLLASSVVQLCLVAMAATGAALVLDLDLSAALLIAVVAAAVRFAEPLSTMANLSSIFEITDSALERVGAVLDAPALNVSDPEARITAYDIAFDDVHFGYLEGGPVLRGVSFTAPARSLTALVGPSGSGKTTVTRLLTRYADPDSGTVRIGGLDLRTLDPVEIYRNIAVVFQDVYLFDDTIRANIAMAAPGATQEDIEAAARAANVHTFVERLPHGYDTRVGEIGGALSGGERQRISIARAILKNAPIVLLDEPTAALDTESEVYVQEAIDALVAEKTVIVIAHRLSTVVAADQILVLEDGGVCERGTHGELLAQQGRYSAMWEAQTRARHWRVTASAQHAQSLVSSSPDNR</sequence>
<evidence type="ECO:0000256" key="6">
    <source>
        <dbReference type="ARBA" id="ARBA00022741"/>
    </source>
</evidence>
<evidence type="ECO:0000259" key="13">
    <source>
        <dbReference type="PROSITE" id="PS50893"/>
    </source>
</evidence>
<feature type="transmembrane region" description="Helical" evidence="12">
    <location>
        <begin position="57"/>
        <end position="76"/>
    </location>
</feature>
<dbReference type="RefSeq" id="WP_062974972.1">
    <property type="nucleotide sequence ID" value="NZ_JAAXOT010000013.1"/>
</dbReference>
<protein>
    <submittedName>
        <fullName evidence="15">ABC transporter ATP-binding protein</fullName>
    </submittedName>
</protein>
<keyword evidence="8" id="KW-1278">Translocase</keyword>
<dbReference type="Gene3D" id="3.40.50.300">
    <property type="entry name" value="P-loop containing nucleotide triphosphate hydrolases"/>
    <property type="match status" value="1"/>
</dbReference>
<evidence type="ECO:0000256" key="5">
    <source>
        <dbReference type="ARBA" id="ARBA00022692"/>
    </source>
</evidence>
<dbReference type="Pfam" id="PF00005">
    <property type="entry name" value="ABC_tran"/>
    <property type="match status" value="1"/>
</dbReference>
<dbReference type="PROSITE" id="PS50893">
    <property type="entry name" value="ABC_TRANSPORTER_2"/>
    <property type="match status" value="1"/>
</dbReference>
<keyword evidence="7 15" id="KW-0067">ATP-binding</keyword>
<evidence type="ECO:0000256" key="7">
    <source>
        <dbReference type="ARBA" id="ARBA00022840"/>
    </source>
</evidence>
<dbReference type="InterPro" id="IPR039421">
    <property type="entry name" value="Type_1_exporter"/>
</dbReference>
<feature type="transmembrane region" description="Helical" evidence="12">
    <location>
        <begin position="136"/>
        <end position="154"/>
    </location>
</feature>
<evidence type="ECO:0000259" key="14">
    <source>
        <dbReference type="PROSITE" id="PS50929"/>
    </source>
</evidence>
<dbReference type="PROSITE" id="PS00211">
    <property type="entry name" value="ABC_TRANSPORTER_1"/>
    <property type="match status" value="1"/>
</dbReference>
<name>A0A846YPZ9_9NOCA</name>
<dbReference type="GO" id="GO:0034040">
    <property type="term" value="F:ATPase-coupled lipid transmembrane transporter activity"/>
    <property type="evidence" value="ECO:0007669"/>
    <property type="project" value="TreeGrafter"/>
</dbReference>
<dbReference type="InterPro" id="IPR017871">
    <property type="entry name" value="ABC_transporter-like_CS"/>
</dbReference>
<dbReference type="PANTHER" id="PTHR24221">
    <property type="entry name" value="ATP-BINDING CASSETTE SUB-FAMILY B"/>
    <property type="match status" value="1"/>
</dbReference>
<dbReference type="InterPro" id="IPR003439">
    <property type="entry name" value="ABC_transporter-like_ATP-bd"/>
</dbReference>
<organism evidence="15 16">
    <name type="scientific">Nocardia flavorosea</name>
    <dbReference type="NCBI Taxonomy" id="53429"/>
    <lineage>
        <taxon>Bacteria</taxon>
        <taxon>Bacillati</taxon>
        <taxon>Actinomycetota</taxon>
        <taxon>Actinomycetes</taxon>
        <taxon>Mycobacteriales</taxon>
        <taxon>Nocardiaceae</taxon>
        <taxon>Nocardia</taxon>
    </lineage>
</organism>
<evidence type="ECO:0000256" key="2">
    <source>
        <dbReference type="ARBA" id="ARBA00022448"/>
    </source>
</evidence>
<keyword evidence="10 12" id="KW-0472">Membrane</keyword>
<gene>
    <name evidence="15" type="ORF">HGA15_23325</name>
</gene>
<dbReference type="GO" id="GO:0005524">
    <property type="term" value="F:ATP binding"/>
    <property type="evidence" value="ECO:0007669"/>
    <property type="project" value="UniProtKB-KW"/>
</dbReference>
<feature type="transmembrane region" description="Helical" evidence="12">
    <location>
        <begin position="243"/>
        <end position="266"/>
    </location>
</feature>
<keyword evidence="3" id="KW-1003">Cell membrane</keyword>
<keyword evidence="4" id="KW-0997">Cell inner membrane</keyword>
<feature type="domain" description="ABC transmembrane type-1" evidence="14">
    <location>
        <begin position="25"/>
        <end position="302"/>
    </location>
</feature>
<feature type="transmembrane region" description="Helical" evidence="12">
    <location>
        <begin position="160"/>
        <end position="178"/>
    </location>
</feature>
<dbReference type="InterPro" id="IPR027417">
    <property type="entry name" value="P-loop_NTPase"/>
</dbReference>
<evidence type="ECO:0000313" key="16">
    <source>
        <dbReference type="Proteomes" id="UP000570678"/>
    </source>
</evidence>
<evidence type="ECO:0000313" key="15">
    <source>
        <dbReference type="EMBL" id="NKY59029.1"/>
    </source>
</evidence>
<dbReference type="InterPro" id="IPR011527">
    <property type="entry name" value="ABC1_TM_dom"/>
</dbReference>
<dbReference type="GO" id="GO:0140359">
    <property type="term" value="F:ABC-type transporter activity"/>
    <property type="evidence" value="ECO:0007669"/>
    <property type="project" value="InterPro"/>
</dbReference>
<dbReference type="PROSITE" id="PS50929">
    <property type="entry name" value="ABC_TM1F"/>
    <property type="match status" value="1"/>
</dbReference>
<evidence type="ECO:0000256" key="10">
    <source>
        <dbReference type="ARBA" id="ARBA00023136"/>
    </source>
</evidence>
<dbReference type="SMART" id="SM00382">
    <property type="entry name" value="AAA"/>
    <property type="match status" value="1"/>
</dbReference>
<keyword evidence="6" id="KW-0547">Nucleotide-binding</keyword>
<dbReference type="SUPFAM" id="SSF90123">
    <property type="entry name" value="ABC transporter transmembrane region"/>
    <property type="match status" value="1"/>
</dbReference>
<evidence type="ECO:0000256" key="9">
    <source>
        <dbReference type="ARBA" id="ARBA00022989"/>
    </source>
</evidence>
<evidence type="ECO:0000256" key="1">
    <source>
        <dbReference type="ARBA" id="ARBA00004429"/>
    </source>
</evidence>
<dbReference type="InterPro" id="IPR003593">
    <property type="entry name" value="AAA+_ATPase"/>
</dbReference>
<accession>A0A846YPZ9</accession>
<comment type="subcellular location">
    <subcellularLocation>
        <location evidence="1">Cell inner membrane</location>
        <topology evidence="1">Multi-pass membrane protein</topology>
    </subcellularLocation>
</comment>
<evidence type="ECO:0000256" key="8">
    <source>
        <dbReference type="ARBA" id="ARBA00022967"/>
    </source>
</evidence>
<keyword evidence="2" id="KW-0813">Transport</keyword>
<reference evidence="15 16" key="1">
    <citation type="submission" date="2020-04" db="EMBL/GenBank/DDBJ databases">
        <title>MicrobeNet Type strains.</title>
        <authorList>
            <person name="Nicholson A.C."/>
        </authorList>
    </citation>
    <scope>NUCLEOTIDE SEQUENCE [LARGE SCALE GENOMIC DNA]</scope>
    <source>
        <strain evidence="15 16">JCM 3332</strain>
    </source>
</reference>